<evidence type="ECO:0000256" key="1">
    <source>
        <dbReference type="SAM" id="MobiDB-lite"/>
    </source>
</evidence>
<dbReference type="GeneID" id="19944485"/>
<dbReference type="AlphaFoldDB" id="T0QL51"/>
<name>T0QL51_SAPDV</name>
<evidence type="ECO:0000313" key="3">
    <source>
        <dbReference type="EMBL" id="EQC38799.1"/>
    </source>
</evidence>
<dbReference type="RefSeq" id="XP_008607623.1">
    <property type="nucleotide sequence ID" value="XM_008609401.1"/>
</dbReference>
<gene>
    <name evidence="3" type="ORF">SDRG_03758</name>
</gene>
<dbReference type="Gene3D" id="1.20.1170.10">
    <property type="match status" value="1"/>
</dbReference>
<organism evidence="3 4">
    <name type="scientific">Saprolegnia diclina (strain VS20)</name>
    <dbReference type="NCBI Taxonomy" id="1156394"/>
    <lineage>
        <taxon>Eukaryota</taxon>
        <taxon>Sar</taxon>
        <taxon>Stramenopiles</taxon>
        <taxon>Oomycota</taxon>
        <taxon>Saprolegniomycetes</taxon>
        <taxon>Saprolegniales</taxon>
        <taxon>Saprolegniaceae</taxon>
        <taxon>Saprolegnia</taxon>
    </lineage>
</organism>
<accession>T0QL51</accession>
<dbReference type="Proteomes" id="UP000030762">
    <property type="component" value="Unassembled WGS sequence"/>
</dbReference>
<feature type="compositionally biased region" description="Polar residues" evidence="1">
    <location>
        <begin position="713"/>
        <end position="726"/>
    </location>
</feature>
<protein>
    <submittedName>
        <fullName evidence="3">Uncharacterized protein</fullName>
    </submittedName>
</protein>
<dbReference type="VEuPathDB" id="FungiDB:SDRG_03758"/>
<keyword evidence="2" id="KW-0732">Signal</keyword>
<dbReference type="InParanoid" id="T0QL51"/>
<sequence length="788" mass="85244">MAAPYAIGAAFVAVFTVSSFHTALAQSTSNEGQDGIDPSGFHPWTMYDELTAPYRDKQRASASEGSRKPAGHTKPAEHMGPVAATLDLLADCLEVYLTEIDGPTRPPQFVRASLVILDYCIDVFPPSDAAIVGRLTTTLLDASDAHERAFRCIVQWCDETCAFLQGFLDLRESHKPNDGQVLVSAVFTEGRTILTDAVASIATTGSLLTAARRDLNRLLPASVASSGVQRLECLEPTDAEDYEVINNEEGPQYHLRCLDKRMEDVIELLKMGMSTLASKKVHQELDMQQLYPASWEQMDERFLTSMEASMHRLLATCKKCRDGSLSATTHSVQLPHAERLNATVCKILDTHTSAATTDAVCFTGADVYLDARADAAHSLHGVDQILDLLGVGMELGHAATCNDTMLKVPGPQVLSEFASTAQTPRLGDLRKSADLQKSIHEGRQSQFKARLAMHHLYHVSKSFTRALLDASDSDVASRMLAALVTHALDAYRDLLAALRAAIAQWSMAHWQLQPFLILGAAPCQDTVTALDVGIQAELARLQMSETGVADLVHRLRSHAVPSGLHYLTQSDMALRFGAAAQAASATSMDQSGDVTSELRGDDLLEDGATPADTVSEMSGTHETVVVGHLEVQPLLTIGNDEATSDCEEPSPASSVTVTVVTETTLSEDASERKASAGMLANDYDVSEPAPLPASLRETHEDFETRNEPGATAGESNNQVSAMEQSPGTVDVAYDSSAASNKSLTSTAPEYVEFDDDLEYEIITDEEYFFEATPPMALDAPHWLNIHYC</sequence>
<feature type="region of interest" description="Disordered" evidence="1">
    <location>
        <begin position="699"/>
        <end position="726"/>
    </location>
</feature>
<feature type="signal peptide" evidence="2">
    <location>
        <begin position="1"/>
        <end position="25"/>
    </location>
</feature>
<keyword evidence="4" id="KW-1185">Reference proteome</keyword>
<feature type="region of interest" description="Disordered" evidence="1">
    <location>
        <begin position="585"/>
        <end position="617"/>
    </location>
</feature>
<proteinExistence type="predicted"/>
<feature type="region of interest" description="Disordered" evidence="1">
    <location>
        <begin position="56"/>
        <end position="78"/>
    </location>
</feature>
<evidence type="ECO:0000256" key="2">
    <source>
        <dbReference type="SAM" id="SignalP"/>
    </source>
</evidence>
<reference evidence="3 4" key="1">
    <citation type="submission" date="2012-04" db="EMBL/GenBank/DDBJ databases">
        <title>The Genome Sequence of Saprolegnia declina VS20.</title>
        <authorList>
            <consortium name="The Broad Institute Genome Sequencing Platform"/>
            <person name="Russ C."/>
            <person name="Nusbaum C."/>
            <person name="Tyler B."/>
            <person name="van West P."/>
            <person name="Dieguez-Uribeondo J."/>
            <person name="de Bruijn I."/>
            <person name="Tripathy S."/>
            <person name="Jiang R."/>
            <person name="Young S.K."/>
            <person name="Zeng Q."/>
            <person name="Gargeya S."/>
            <person name="Fitzgerald M."/>
            <person name="Haas B."/>
            <person name="Abouelleil A."/>
            <person name="Alvarado L."/>
            <person name="Arachchi H.M."/>
            <person name="Berlin A."/>
            <person name="Chapman S.B."/>
            <person name="Goldberg J."/>
            <person name="Griggs A."/>
            <person name="Gujja S."/>
            <person name="Hansen M."/>
            <person name="Howarth C."/>
            <person name="Imamovic A."/>
            <person name="Larimer J."/>
            <person name="McCowen C."/>
            <person name="Montmayeur A."/>
            <person name="Murphy C."/>
            <person name="Neiman D."/>
            <person name="Pearson M."/>
            <person name="Priest M."/>
            <person name="Roberts A."/>
            <person name="Saif S."/>
            <person name="Shea T."/>
            <person name="Sisk P."/>
            <person name="Sykes S."/>
            <person name="Wortman J."/>
            <person name="Nusbaum C."/>
            <person name="Birren B."/>
        </authorList>
    </citation>
    <scope>NUCLEOTIDE SEQUENCE [LARGE SCALE GENOMIC DNA]</scope>
    <source>
        <strain evidence="3 4">VS20</strain>
    </source>
</reference>
<evidence type="ECO:0000313" key="4">
    <source>
        <dbReference type="Proteomes" id="UP000030762"/>
    </source>
</evidence>
<feature type="chain" id="PRO_5004583349" evidence="2">
    <location>
        <begin position="26"/>
        <end position="788"/>
    </location>
</feature>
<dbReference type="EMBL" id="JH767140">
    <property type="protein sequence ID" value="EQC38799.1"/>
    <property type="molecule type" value="Genomic_DNA"/>
</dbReference>
<dbReference type="OrthoDB" id="10513104at2759"/>